<dbReference type="InterPro" id="IPR021122">
    <property type="entry name" value="RNA_ligase_dom_REL/Rnl2"/>
</dbReference>
<name>A0A348HHV8_9GAMM</name>
<dbReference type="AlphaFoldDB" id="A0A348HHV8"/>
<keyword evidence="3" id="KW-1185">Reference proteome</keyword>
<dbReference type="EMBL" id="AP018933">
    <property type="protein sequence ID" value="BBG31210.1"/>
    <property type="molecule type" value="Genomic_DNA"/>
</dbReference>
<sequence length="237" mass="27468">MQPRYKYPRTFHLPWSECVHGDDKLIDTLAAFEGQDVVVMEKMDGENTSLYSDGMHARSIDSPGNFTRSWCQRLQATLAPDIPAGYVFNGENVGWRHSIHYQHLEGFFYLFAIWDDQGYRLSFDELNEWAQVLDIPLPRVLYRGVFDEKVLRQLARGITQHNERHARGEVTEADRMEGYVVSLTRRIHREDFAQSTAKFVIKDHLQPNKGEQVEHWLKHTAPNALRAGAAIRPAWMS</sequence>
<proteinExistence type="predicted"/>
<dbReference type="RefSeq" id="WP_038278279.1">
    <property type="nucleotide sequence ID" value="NZ_AP018933.1"/>
</dbReference>
<organism evidence="2 3">
    <name type="scientific">Zymobacter palmae</name>
    <dbReference type="NCBI Taxonomy" id="33074"/>
    <lineage>
        <taxon>Bacteria</taxon>
        <taxon>Pseudomonadati</taxon>
        <taxon>Pseudomonadota</taxon>
        <taxon>Gammaproteobacteria</taxon>
        <taxon>Oceanospirillales</taxon>
        <taxon>Halomonadaceae</taxon>
        <taxon>Zymobacter group</taxon>
        <taxon>Zymobacter</taxon>
    </lineage>
</organism>
<dbReference type="Gene3D" id="3.30.470.30">
    <property type="entry name" value="DNA ligase/mRNA capping enzyme"/>
    <property type="match status" value="1"/>
</dbReference>
<dbReference type="InterPro" id="IPR052732">
    <property type="entry name" value="Cell-binding_unc_protein"/>
</dbReference>
<evidence type="ECO:0000313" key="2">
    <source>
        <dbReference type="EMBL" id="BBG31210.1"/>
    </source>
</evidence>
<evidence type="ECO:0000313" key="3">
    <source>
        <dbReference type="Proteomes" id="UP000267342"/>
    </source>
</evidence>
<dbReference type="STRING" id="1123510.GCA_000620025_02108"/>
<dbReference type="Proteomes" id="UP000267342">
    <property type="component" value="Chromosome"/>
</dbReference>
<protein>
    <submittedName>
        <fullName evidence="2">3-isopropylmalate dehydratase large subunit</fullName>
    </submittedName>
</protein>
<dbReference type="KEGG" id="zpl:ZBT109_2480"/>
<dbReference type="SUPFAM" id="SSF56091">
    <property type="entry name" value="DNA ligase/mRNA capping enzyme, catalytic domain"/>
    <property type="match status" value="1"/>
</dbReference>
<dbReference type="PANTHER" id="PTHR43883">
    <property type="entry name" value="SLR0207 PROTEIN"/>
    <property type="match status" value="1"/>
</dbReference>
<dbReference type="OrthoDB" id="255834at2"/>
<reference evidence="2 3" key="1">
    <citation type="submission" date="2018-09" db="EMBL/GenBank/DDBJ databases">
        <title>Zymobacter palmae IAM14233 (=T109) whole genome analysis.</title>
        <authorList>
            <person name="Yanase H."/>
        </authorList>
    </citation>
    <scope>NUCLEOTIDE SEQUENCE [LARGE SCALE GENOMIC DNA]</scope>
    <source>
        <strain evidence="2 3">IAM14233</strain>
    </source>
</reference>
<gene>
    <name evidence="2" type="ORF">ZBT109_2480</name>
</gene>
<evidence type="ECO:0000259" key="1">
    <source>
        <dbReference type="Pfam" id="PF09414"/>
    </source>
</evidence>
<feature type="domain" description="RNA ligase" evidence="1">
    <location>
        <begin position="36"/>
        <end position="199"/>
    </location>
</feature>
<accession>A0A348HHV8</accession>
<dbReference type="Pfam" id="PF09414">
    <property type="entry name" value="RNA_ligase"/>
    <property type="match status" value="1"/>
</dbReference>
<dbReference type="PANTHER" id="PTHR43883:SF1">
    <property type="entry name" value="GLUCONOKINASE"/>
    <property type="match status" value="1"/>
</dbReference>